<protein>
    <submittedName>
        <fullName evidence="2">Uncharacterized protein</fullName>
    </submittedName>
</protein>
<proteinExistence type="predicted"/>
<dbReference type="HOGENOM" id="CLU_717723_0_0_1"/>
<evidence type="ECO:0000313" key="2">
    <source>
        <dbReference type="EMBL" id="KDR69720.1"/>
    </source>
</evidence>
<organism evidence="2 3">
    <name type="scientific">Galerina marginata (strain CBS 339.88)</name>
    <dbReference type="NCBI Taxonomy" id="685588"/>
    <lineage>
        <taxon>Eukaryota</taxon>
        <taxon>Fungi</taxon>
        <taxon>Dikarya</taxon>
        <taxon>Basidiomycota</taxon>
        <taxon>Agaricomycotina</taxon>
        <taxon>Agaricomycetes</taxon>
        <taxon>Agaricomycetidae</taxon>
        <taxon>Agaricales</taxon>
        <taxon>Agaricineae</taxon>
        <taxon>Strophariaceae</taxon>
        <taxon>Galerina</taxon>
    </lineage>
</organism>
<feature type="region of interest" description="Disordered" evidence="1">
    <location>
        <begin position="72"/>
        <end position="166"/>
    </location>
</feature>
<feature type="compositionally biased region" description="Basic and acidic residues" evidence="1">
    <location>
        <begin position="91"/>
        <end position="120"/>
    </location>
</feature>
<dbReference type="AlphaFoldDB" id="A0A067SFJ7"/>
<reference evidence="3" key="1">
    <citation type="journal article" date="2014" name="Proc. Natl. Acad. Sci. U.S.A.">
        <title>Extensive sampling of basidiomycete genomes demonstrates inadequacy of the white-rot/brown-rot paradigm for wood decay fungi.</title>
        <authorList>
            <person name="Riley R."/>
            <person name="Salamov A.A."/>
            <person name="Brown D.W."/>
            <person name="Nagy L.G."/>
            <person name="Floudas D."/>
            <person name="Held B.W."/>
            <person name="Levasseur A."/>
            <person name="Lombard V."/>
            <person name="Morin E."/>
            <person name="Otillar R."/>
            <person name="Lindquist E.A."/>
            <person name="Sun H."/>
            <person name="LaButti K.M."/>
            <person name="Schmutz J."/>
            <person name="Jabbour D."/>
            <person name="Luo H."/>
            <person name="Baker S.E."/>
            <person name="Pisabarro A.G."/>
            <person name="Walton J.D."/>
            <person name="Blanchette R.A."/>
            <person name="Henrissat B."/>
            <person name="Martin F."/>
            <person name="Cullen D."/>
            <person name="Hibbett D.S."/>
            <person name="Grigoriev I.V."/>
        </authorList>
    </citation>
    <scope>NUCLEOTIDE SEQUENCE [LARGE SCALE GENOMIC DNA]</scope>
    <source>
        <strain evidence="3">CBS 339.88</strain>
    </source>
</reference>
<sequence length="385" mass="41387">MEMATADPGNPAGHVDEGGINEDHKDKQSTPASLVETSSAAHSRGRSFSPITDDDNDLSILAQYARPSVRIFAPFNEVQSGRVARVGAQEAKAEETDTTEEEKLREENLQDDQKQDEENQARMLIGYDIKKNHGHGRGAPASTSSIRTPATRSRGGSGASTRDHDDKYSLDTLDLLPLAVAYARDPPTKLSHIVEPEEAENVGATGAKALGDGVGHAEAEDAEAEYVYADTNDEKYRWHETRNYVRPGQVDVDDDDGGADADAEADHDGVIGLLVSTSASIARWSSSGVLATSSHSPSHFHSHSPFCRGSFSSDNDNADDGLSRQQDHPCPRPRLAPPPTPAVMLSFIASKAQSARSGPAGVQEKAAAQEEDVDFTIETNRQNYD</sequence>
<feature type="region of interest" description="Disordered" evidence="1">
    <location>
        <begin position="311"/>
        <end position="385"/>
    </location>
</feature>
<feature type="compositionally biased region" description="Basic and acidic residues" evidence="1">
    <location>
        <begin position="14"/>
        <end position="28"/>
    </location>
</feature>
<evidence type="ECO:0000256" key="1">
    <source>
        <dbReference type="SAM" id="MobiDB-lite"/>
    </source>
</evidence>
<gene>
    <name evidence="2" type="ORF">GALMADRAFT_145134</name>
</gene>
<dbReference type="EMBL" id="KL142400">
    <property type="protein sequence ID" value="KDR69720.1"/>
    <property type="molecule type" value="Genomic_DNA"/>
</dbReference>
<feature type="compositionally biased region" description="Basic and acidic residues" evidence="1">
    <location>
        <begin position="321"/>
        <end position="330"/>
    </location>
</feature>
<feature type="compositionally biased region" description="Polar residues" evidence="1">
    <location>
        <begin position="29"/>
        <end position="41"/>
    </location>
</feature>
<dbReference type="Proteomes" id="UP000027222">
    <property type="component" value="Unassembled WGS sequence"/>
</dbReference>
<accession>A0A067SFJ7</accession>
<name>A0A067SFJ7_GALM3</name>
<feature type="region of interest" description="Disordered" evidence="1">
    <location>
        <begin position="1"/>
        <end position="57"/>
    </location>
</feature>
<keyword evidence="3" id="KW-1185">Reference proteome</keyword>
<feature type="compositionally biased region" description="Pro residues" evidence="1">
    <location>
        <begin position="332"/>
        <end position="341"/>
    </location>
</feature>
<feature type="compositionally biased region" description="Polar residues" evidence="1">
    <location>
        <begin position="141"/>
        <end position="151"/>
    </location>
</feature>
<evidence type="ECO:0000313" key="3">
    <source>
        <dbReference type="Proteomes" id="UP000027222"/>
    </source>
</evidence>